<dbReference type="Gene3D" id="2.10.25.10">
    <property type="entry name" value="Laminin"/>
    <property type="match status" value="1"/>
</dbReference>
<sequence>ICNSNDDCQNDGVCLDKDGKNFCECNPGTEGDHCEIVVDCVTGRYRNCTGERGTCMFDQIIRTAVCICSEKKRCITKNTFAKIATAARKNALAISLMAEKYVCAVWVMMKIMDYAKVSEKH</sequence>
<organism evidence="3 4">
    <name type="scientific">Caerostris extrusa</name>
    <name type="common">Bark spider</name>
    <name type="synonym">Caerostris bankana</name>
    <dbReference type="NCBI Taxonomy" id="172846"/>
    <lineage>
        <taxon>Eukaryota</taxon>
        <taxon>Metazoa</taxon>
        <taxon>Ecdysozoa</taxon>
        <taxon>Arthropoda</taxon>
        <taxon>Chelicerata</taxon>
        <taxon>Arachnida</taxon>
        <taxon>Araneae</taxon>
        <taxon>Araneomorphae</taxon>
        <taxon>Entelegynae</taxon>
        <taxon>Araneoidea</taxon>
        <taxon>Araneidae</taxon>
        <taxon>Caerostris</taxon>
    </lineage>
</organism>
<dbReference type="PROSITE" id="PS00022">
    <property type="entry name" value="EGF_1"/>
    <property type="match status" value="1"/>
</dbReference>
<proteinExistence type="predicted"/>
<feature type="non-terminal residue" evidence="3">
    <location>
        <position position="1"/>
    </location>
</feature>
<evidence type="ECO:0000256" key="1">
    <source>
        <dbReference type="PROSITE-ProRule" id="PRU00076"/>
    </source>
</evidence>
<feature type="domain" description="EGF-like" evidence="2">
    <location>
        <begin position="1"/>
        <end position="35"/>
    </location>
</feature>
<name>A0AAV4N496_CAEEX</name>
<keyword evidence="1" id="KW-0245">EGF-like domain</keyword>
<evidence type="ECO:0000313" key="4">
    <source>
        <dbReference type="Proteomes" id="UP001054945"/>
    </source>
</evidence>
<keyword evidence="4" id="KW-1185">Reference proteome</keyword>
<dbReference type="PROSITE" id="PS50026">
    <property type="entry name" value="EGF_3"/>
    <property type="match status" value="1"/>
</dbReference>
<evidence type="ECO:0000259" key="2">
    <source>
        <dbReference type="PROSITE" id="PS50026"/>
    </source>
</evidence>
<dbReference type="AlphaFoldDB" id="A0AAV4N496"/>
<dbReference type="SUPFAM" id="SSF57196">
    <property type="entry name" value="EGF/Laminin"/>
    <property type="match status" value="1"/>
</dbReference>
<comment type="caution">
    <text evidence="1">Lacks conserved residue(s) required for the propagation of feature annotation.</text>
</comment>
<dbReference type="CDD" id="cd00054">
    <property type="entry name" value="EGF_CA"/>
    <property type="match status" value="1"/>
</dbReference>
<gene>
    <name evidence="3" type="ORF">CEXT_504061</name>
</gene>
<dbReference type="EMBL" id="BPLR01020470">
    <property type="protein sequence ID" value="GIX79110.1"/>
    <property type="molecule type" value="Genomic_DNA"/>
</dbReference>
<dbReference type="Proteomes" id="UP001054945">
    <property type="component" value="Unassembled WGS sequence"/>
</dbReference>
<feature type="disulfide bond" evidence="1">
    <location>
        <begin position="25"/>
        <end position="34"/>
    </location>
</feature>
<dbReference type="InterPro" id="IPR000742">
    <property type="entry name" value="EGF"/>
</dbReference>
<accession>A0AAV4N496</accession>
<comment type="caution">
    <text evidence="3">The sequence shown here is derived from an EMBL/GenBank/DDBJ whole genome shotgun (WGS) entry which is preliminary data.</text>
</comment>
<protein>
    <recommendedName>
        <fullName evidence="2">EGF-like domain-containing protein</fullName>
    </recommendedName>
</protein>
<keyword evidence="1" id="KW-1015">Disulfide bond</keyword>
<evidence type="ECO:0000313" key="3">
    <source>
        <dbReference type="EMBL" id="GIX79110.1"/>
    </source>
</evidence>
<reference evidence="3 4" key="1">
    <citation type="submission" date="2021-06" db="EMBL/GenBank/DDBJ databases">
        <title>Caerostris extrusa draft genome.</title>
        <authorList>
            <person name="Kono N."/>
            <person name="Arakawa K."/>
        </authorList>
    </citation>
    <scope>NUCLEOTIDE SEQUENCE [LARGE SCALE GENOMIC DNA]</scope>
</reference>